<feature type="domain" description="GIY-YIG" evidence="2">
    <location>
        <begin position="1"/>
        <end position="76"/>
    </location>
</feature>
<dbReference type="OrthoDB" id="9797095at2"/>
<dbReference type="InterPro" id="IPR050190">
    <property type="entry name" value="UPF0213_domain"/>
</dbReference>
<name>A0A238TCN7_9NEIS</name>
<reference evidence="4 5" key="2">
    <citation type="submission" date="2017-06" db="EMBL/GenBank/DDBJ databases">
        <authorList>
            <person name="Kim H.J."/>
            <person name="Triplett B.A."/>
        </authorList>
    </citation>
    <scope>NUCLEOTIDE SEQUENCE [LARGE SCALE GENOMIC DNA]</scope>
    <source>
        <strain evidence="4">Kingella_eburonensis</strain>
    </source>
</reference>
<dbReference type="EMBL" id="FXUV01000033">
    <property type="protein sequence ID" value="SMQ12833.1"/>
    <property type="molecule type" value="Genomic_DNA"/>
</dbReference>
<reference evidence="3" key="1">
    <citation type="submission" date="2017-05" db="EMBL/GenBank/DDBJ databases">
        <authorList>
            <person name="Song R."/>
            <person name="Chenine A.L."/>
            <person name="Ruprecht R.M."/>
        </authorList>
    </citation>
    <scope>NUCLEOTIDE SEQUENCE</scope>
    <source>
        <strain evidence="3">Kingella_eburonensis</strain>
    </source>
</reference>
<dbReference type="RefSeq" id="WP_095062941.1">
    <property type="nucleotide sequence ID" value="NZ_FXUV02000039.1"/>
</dbReference>
<evidence type="ECO:0000259" key="2">
    <source>
        <dbReference type="PROSITE" id="PS50164"/>
    </source>
</evidence>
<gene>
    <name evidence="3" type="ORF">KEBURONENSIS_01650</name>
    <name evidence="4" type="ORF">KEBURONENSIS_01684</name>
</gene>
<dbReference type="PANTHER" id="PTHR34477">
    <property type="entry name" value="UPF0213 PROTEIN YHBQ"/>
    <property type="match status" value="1"/>
</dbReference>
<dbReference type="EMBL" id="FXUV02000039">
    <property type="protein sequence ID" value="SNB76665.1"/>
    <property type="molecule type" value="Genomic_DNA"/>
</dbReference>
<dbReference type="PANTHER" id="PTHR34477:SF1">
    <property type="entry name" value="UPF0213 PROTEIN YHBQ"/>
    <property type="match status" value="1"/>
</dbReference>
<evidence type="ECO:0000313" key="4">
    <source>
        <dbReference type="EMBL" id="SNB76665.1"/>
    </source>
</evidence>
<dbReference type="Proteomes" id="UP000215450">
    <property type="component" value="Unassembled WGS sequence"/>
</dbReference>
<evidence type="ECO:0000256" key="1">
    <source>
        <dbReference type="ARBA" id="ARBA00007435"/>
    </source>
</evidence>
<comment type="similarity">
    <text evidence="1">Belongs to the UPF0213 family.</text>
</comment>
<dbReference type="PROSITE" id="PS50164">
    <property type="entry name" value="GIY_YIG"/>
    <property type="match status" value="1"/>
</dbReference>
<organism evidence="4 5">
    <name type="scientific">Kingella negevensis</name>
    <dbReference type="NCBI Taxonomy" id="1522312"/>
    <lineage>
        <taxon>Bacteria</taxon>
        <taxon>Pseudomonadati</taxon>
        <taxon>Pseudomonadota</taxon>
        <taxon>Betaproteobacteria</taxon>
        <taxon>Neisseriales</taxon>
        <taxon>Neisseriaceae</taxon>
        <taxon>Kingella</taxon>
    </lineage>
</organism>
<dbReference type="Gene3D" id="3.40.1440.10">
    <property type="entry name" value="GIY-YIG endonuclease"/>
    <property type="match status" value="1"/>
</dbReference>
<evidence type="ECO:0000313" key="3">
    <source>
        <dbReference type="EMBL" id="SMQ12833.1"/>
    </source>
</evidence>
<dbReference type="CDD" id="cd10456">
    <property type="entry name" value="GIY-YIG_UPF0213"/>
    <property type="match status" value="1"/>
</dbReference>
<proteinExistence type="inferred from homology"/>
<accession>A0A238TCN7</accession>
<protein>
    <submittedName>
        <fullName evidence="4">GIY-YIG nuclease superfamily protein</fullName>
    </submittedName>
</protein>
<dbReference type="SUPFAM" id="SSF82771">
    <property type="entry name" value="GIY-YIG endonuclease"/>
    <property type="match status" value="1"/>
</dbReference>
<dbReference type="InterPro" id="IPR000305">
    <property type="entry name" value="GIY-YIG_endonuc"/>
</dbReference>
<sequence length="91" mass="10650">MWSVYLILCDDETLYCGITNNAPMRLIAHQSGKGARYTRMRGVKQMREIVSQLANRSEASKWEWTIKQMTRQEKWAFWESGVVAHTETPNK</sequence>
<dbReference type="AlphaFoldDB" id="A0A238TCN7"/>
<keyword evidence="5" id="KW-1185">Reference proteome</keyword>
<evidence type="ECO:0000313" key="5">
    <source>
        <dbReference type="Proteomes" id="UP000215450"/>
    </source>
</evidence>
<dbReference type="Pfam" id="PF01541">
    <property type="entry name" value="GIY-YIG"/>
    <property type="match status" value="1"/>
</dbReference>
<dbReference type="InterPro" id="IPR035901">
    <property type="entry name" value="GIY-YIG_endonuc_sf"/>
</dbReference>